<accession>A0A561DNX7</accession>
<evidence type="ECO:0000256" key="3">
    <source>
        <dbReference type="ARBA" id="ARBA00023136"/>
    </source>
</evidence>
<protein>
    <submittedName>
        <fullName evidence="6">Spore germination protein KA</fullName>
    </submittedName>
</protein>
<dbReference type="EMBL" id="VIVN01000003">
    <property type="protein sequence ID" value="TWE05060.1"/>
    <property type="molecule type" value="Genomic_DNA"/>
</dbReference>
<keyword evidence="5" id="KW-1133">Transmembrane helix</keyword>
<evidence type="ECO:0000313" key="6">
    <source>
        <dbReference type="EMBL" id="TWE05060.1"/>
    </source>
</evidence>
<dbReference type="Pfam" id="PF03323">
    <property type="entry name" value="GerA"/>
    <property type="match status" value="1"/>
</dbReference>
<reference evidence="6 7" key="1">
    <citation type="submission" date="2019-06" db="EMBL/GenBank/DDBJ databases">
        <title>Sorghum-associated microbial communities from plants grown in Nebraska, USA.</title>
        <authorList>
            <person name="Schachtman D."/>
        </authorList>
    </citation>
    <scope>NUCLEOTIDE SEQUENCE [LARGE SCALE GENOMIC DNA]</scope>
    <source>
        <strain evidence="6 7">2482</strain>
    </source>
</reference>
<evidence type="ECO:0000313" key="7">
    <source>
        <dbReference type="Proteomes" id="UP000319671"/>
    </source>
</evidence>
<keyword evidence="5" id="KW-0812">Transmembrane</keyword>
<keyword evidence="7" id="KW-1185">Reference proteome</keyword>
<sequence length="537" mass="59750">MSYRRLFNKKKEAKKQSTDKEILRPNGGLSLNYHLKDNLQQLKQELGNSPDIVIREFEMGIQKVPIAAIHTSGLADQKMVSDFVIRSLMIESVDETSINIVSEKNVFDFIKDNALTIGEVKVVKDWNGLILSILSGDTVILVNGWTQAIVGGTRGGESRSVSEPTSQVVIRGPKDGFTESIGTNIALVRRRIKSPNLWVEPMKIGEVTQTDIALMYIKDIVNDKLVQEVKERLNRIKIDSVLESGYIEEFIQDETYSPFPTIYNTERPDAVAGNLLEGRIAIFVDGTPFVLIAPTTFFMYFQATEDYYHRFDIGIAVRLLRYLAFLISLLGPSIYIAAITFHQEMIPTSLLISLAAQREGVPFPAFIEALIMELSFEILREAGIRMPRAIGQAVSIVGGLVLGQAAVQAGIVSSAMVIVVSITGIASFATPAFNMAISIRLFRFLIMIGAATYGFYGIAILNMIIIAHLCGLRSFGIPYMASLAPFITRDQKDTVLRLPRWFFVTRPRLVSQENITRMDEGLQPAPPKQKMGDEDES</sequence>
<comment type="similarity">
    <text evidence="2 4">Belongs to the GerABKA family.</text>
</comment>
<dbReference type="RefSeq" id="WP_144563562.1">
    <property type="nucleotide sequence ID" value="NZ_VIVN01000003.1"/>
</dbReference>
<dbReference type="Proteomes" id="UP000319671">
    <property type="component" value="Unassembled WGS sequence"/>
</dbReference>
<evidence type="ECO:0000256" key="5">
    <source>
        <dbReference type="SAM" id="Phobius"/>
    </source>
</evidence>
<dbReference type="PANTHER" id="PTHR22550:SF5">
    <property type="entry name" value="LEUCINE ZIPPER PROTEIN 4"/>
    <property type="match status" value="1"/>
</dbReference>
<comment type="caution">
    <text evidence="6">The sequence shown here is derived from an EMBL/GenBank/DDBJ whole genome shotgun (WGS) entry which is preliminary data.</text>
</comment>
<dbReference type="GO" id="GO:0009847">
    <property type="term" value="P:spore germination"/>
    <property type="evidence" value="ECO:0007669"/>
    <property type="project" value="UniProtKB-UniRule"/>
</dbReference>
<dbReference type="InterPro" id="IPR050768">
    <property type="entry name" value="UPF0353/GerABKA_families"/>
</dbReference>
<evidence type="ECO:0000256" key="4">
    <source>
        <dbReference type="PIRNR" id="PIRNR005690"/>
    </source>
</evidence>
<feature type="transmembrane region" description="Helical" evidence="5">
    <location>
        <begin position="391"/>
        <end position="411"/>
    </location>
</feature>
<dbReference type="PANTHER" id="PTHR22550">
    <property type="entry name" value="SPORE GERMINATION PROTEIN"/>
    <property type="match status" value="1"/>
</dbReference>
<keyword evidence="3 4" id="KW-0472">Membrane</keyword>
<feature type="transmembrane region" description="Helical" evidence="5">
    <location>
        <begin position="417"/>
        <end position="437"/>
    </location>
</feature>
<feature type="transmembrane region" description="Helical" evidence="5">
    <location>
        <begin position="444"/>
        <end position="469"/>
    </location>
</feature>
<dbReference type="PIRSF" id="PIRSF005690">
    <property type="entry name" value="GerBA"/>
    <property type="match status" value="1"/>
</dbReference>
<organism evidence="6 7">
    <name type="scientific">Neobacillus bataviensis</name>
    <dbReference type="NCBI Taxonomy" id="220685"/>
    <lineage>
        <taxon>Bacteria</taxon>
        <taxon>Bacillati</taxon>
        <taxon>Bacillota</taxon>
        <taxon>Bacilli</taxon>
        <taxon>Bacillales</taxon>
        <taxon>Bacillaceae</taxon>
        <taxon>Neobacillus</taxon>
    </lineage>
</organism>
<dbReference type="GO" id="GO:0005886">
    <property type="term" value="C:plasma membrane"/>
    <property type="evidence" value="ECO:0007669"/>
    <property type="project" value="UniProtKB-SubCell"/>
</dbReference>
<name>A0A561DNX7_9BACI</name>
<gene>
    <name evidence="6" type="ORF">FB550_103235</name>
</gene>
<evidence type="ECO:0000256" key="1">
    <source>
        <dbReference type="ARBA" id="ARBA00004141"/>
    </source>
</evidence>
<comment type="subcellular location">
    <subcellularLocation>
        <location evidence="4">Cell membrane</location>
    </subcellularLocation>
    <subcellularLocation>
        <location evidence="1">Membrane</location>
        <topology evidence="1">Multi-pass membrane protein</topology>
    </subcellularLocation>
</comment>
<proteinExistence type="inferred from homology"/>
<evidence type="ECO:0000256" key="2">
    <source>
        <dbReference type="ARBA" id="ARBA00005278"/>
    </source>
</evidence>
<dbReference type="InterPro" id="IPR004995">
    <property type="entry name" value="Spore_Ger"/>
</dbReference>
<feature type="transmembrane region" description="Helical" evidence="5">
    <location>
        <begin position="319"/>
        <end position="341"/>
    </location>
</feature>
<dbReference type="AlphaFoldDB" id="A0A561DNX7"/>